<feature type="non-terminal residue" evidence="2">
    <location>
        <position position="1"/>
    </location>
</feature>
<evidence type="ECO:0000256" key="1">
    <source>
        <dbReference type="SAM" id="MobiDB-lite"/>
    </source>
</evidence>
<evidence type="ECO:0000313" key="3">
    <source>
        <dbReference type="Proteomes" id="UP000258309"/>
    </source>
</evidence>
<keyword evidence="3" id="KW-1185">Reference proteome</keyword>
<sequence length="204" mass="23503">MAPKRHLEDGEDAHPSKKHRSGFKVGPDNLPDGTWRRKVIKIKKDLIHKAKIKKSYSKLKAREGIPETSTNRYLVEDPNAETSPEPPQGIHPERQMMLDAADQSEPPEEEGTVQSLRNPNQRRRSKRPGYFEKELDIAENQKAEAEARKAEFEKREKEKQQKIAERERHRRVMGKARTGGKNGQRKLGLESKVLLDKVKKMVSE</sequence>
<proteinExistence type="predicted"/>
<feature type="compositionally biased region" description="Basic and acidic residues" evidence="1">
    <location>
        <begin position="1"/>
        <end position="15"/>
    </location>
</feature>
<feature type="non-terminal residue" evidence="2">
    <location>
        <position position="204"/>
    </location>
</feature>
<dbReference type="AlphaFoldDB" id="A0A3E2HQL7"/>
<dbReference type="OrthoDB" id="2135053at2759"/>
<comment type="caution">
    <text evidence="2">The sequence shown here is derived from an EMBL/GenBank/DDBJ whole genome shotgun (WGS) entry which is preliminary data.</text>
</comment>
<evidence type="ECO:0000313" key="2">
    <source>
        <dbReference type="EMBL" id="RFU35644.1"/>
    </source>
</evidence>
<evidence type="ECO:0008006" key="4">
    <source>
        <dbReference type="Google" id="ProtNLM"/>
    </source>
</evidence>
<protein>
    <recommendedName>
        <fullName evidence="4">rRNA-processing protein FYV7</fullName>
    </recommendedName>
</protein>
<name>A0A3E2HQL7_SCYLI</name>
<feature type="compositionally biased region" description="Basic and acidic residues" evidence="1">
    <location>
        <begin position="129"/>
        <end position="167"/>
    </location>
</feature>
<feature type="region of interest" description="Disordered" evidence="1">
    <location>
        <begin position="1"/>
        <end position="34"/>
    </location>
</feature>
<dbReference type="OMA" id="HPTRELM"/>
<dbReference type="Proteomes" id="UP000258309">
    <property type="component" value="Unassembled WGS sequence"/>
</dbReference>
<accession>A0A3E2HQL7</accession>
<gene>
    <name evidence="2" type="ORF">B7463_g644</name>
</gene>
<feature type="region of interest" description="Disordered" evidence="1">
    <location>
        <begin position="55"/>
        <end position="188"/>
    </location>
</feature>
<dbReference type="PANTHER" id="PTHR41805:SF1">
    <property type="entry name" value="RRNA-PROCESSING PROTEIN FYV7"/>
    <property type="match status" value="1"/>
</dbReference>
<dbReference type="EMBL" id="NCSJ02000006">
    <property type="protein sequence ID" value="RFU35644.1"/>
    <property type="molecule type" value="Genomic_DNA"/>
</dbReference>
<dbReference type="PANTHER" id="PTHR41805">
    <property type="entry name" value="EXPRESSED PROTEIN"/>
    <property type="match status" value="1"/>
</dbReference>
<organism evidence="2 3">
    <name type="scientific">Scytalidium lignicola</name>
    <name type="common">Hyphomycete</name>
    <dbReference type="NCBI Taxonomy" id="5539"/>
    <lineage>
        <taxon>Eukaryota</taxon>
        <taxon>Fungi</taxon>
        <taxon>Dikarya</taxon>
        <taxon>Ascomycota</taxon>
        <taxon>Pezizomycotina</taxon>
        <taxon>Leotiomycetes</taxon>
        <taxon>Leotiomycetes incertae sedis</taxon>
        <taxon>Scytalidium</taxon>
    </lineage>
</organism>
<reference evidence="2 3" key="1">
    <citation type="submission" date="2018-05" db="EMBL/GenBank/DDBJ databases">
        <title>Draft genome sequence of Scytalidium lignicola DSM 105466, a ubiquitous saprotrophic fungus.</title>
        <authorList>
            <person name="Buettner E."/>
            <person name="Gebauer A.M."/>
            <person name="Hofrichter M."/>
            <person name="Liers C."/>
            <person name="Kellner H."/>
        </authorList>
    </citation>
    <scope>NUCLEOTIDE SEQUENCE [LARGE SCALE GENOMIC DNA]</scope>
    <source>
        <strain evidence="2 3">DSM 105466</strain>
    </source>
</reference>